<dbReference type="AlphaFoldDB" id="K7RHT9"/>
<dbReference type="Proteomes" id="UP000000211">
    <property type="component" value="Chromosome"/>
</dbReference>
<evidence type="ECO:0000259" key="1">
    <source>
        <dbReference type="PROSITE" id="PS50263"/>
    </source>
</evidence>
<evidence type="ECO:0000313" key="2">
    <source>
        <dbReference type="EMBL" id="AFV75972.1"/>
    </source>
</evidence>
<dbReference type="KEGG" id="tos:Theos_0916"/>
<evidence type="ECO:0000313" key="3">
    <source>
        <dbReference type="Proteomes" id="UP000000211"/>
    </source>
</evidence>
<dbReference type="SUPFAM" id="SSF56317">
    <property type="entry name" value="Carbon-nitrogen hydrolase"/>
    <property type="match status" value="1"/>
</dbReference>
<dbReference type="eggNOG" id="COG0388">
    <property type="taxonomic scope" value="Bacteria"/>
</dbReference>
<dbReference type="GO" id="GO:0016787">
    <property type="term" value="F:hydrolase activity"/>
    <property type="evidence" value="ECO:0007669"/>
    <property type="project" value="UniProtKB-KW"/>
</dbReference>
<dbReference type="STRING" id="751945.Theos_0916"/>
<name>K7RHT9_THEOS</name>
<dbReference type="PANTHER" id="PTHR23088:SF27">
    <property type="entry name" value="DEAMINATED GLUTATHIONE AMIDASE"/>
    <property type="match status" value="1"/>
</dbReference>
<dbReference type="HOGENOM" id="CLU_030130_1_2_0"/>
<dbReference type="Pfam" id="PF00795">
    <property type="entry name" value="CN_hydrolase"/>
    <property type="match status" value="1"/>
</dbReference>
<dbReference type="OrthoDB" id="9811121at2"/>
<dbReference type="PATRIC" id="fig|751945.3.peg.908"/>
<organism evidence="2 3">
    <name type="scientific">Thermus oshimai JL-2</name>
    <dbReference type="NCBI Taxonomy" id="751945"/>
    <lineage>
        <taxon>Bacteria</taxon>
        <taxon>Thermotogati</taxon>
        <taxon>Deinococcota</taxon>
        <taxon>Deinococci</taxon>
        <taxon>Thermales</taxon>
        <taxon>Thermaceae</taxon>
        <taxon>Thermus</taxon>
    </lineage>
</organism>
<dbReference type="PANTHER" id="PTHR23088">
    <property type="entry name" value="NITRILASE-RELATED"/>
    <property type="match status" value="1"/>
</dbReference>
<dbReference type="RefSeq" id="WP_016329163.1">
    <property type="nucleotide sequence ID" value="NC_019386.1"/>
</dbReference>
<dbReference type="Gene3D" id="3.60.110.10">
    <property type="entry name" value="Carbon-nitrogen hydrolase"/>
    <property type="match status" value="1"/>
</dbReference>
<accession>K7RHT9</accession>
<proteinExistence type="predicted"/>
<gene>
    <name evidence="2" type="ORF">Theos_0916</name>
</gene>
<sequence>MTLALLHLAPREDPWATLRAVRAYALEAQARGASLLLLPELLFGKTPVLGLEEALKELAAEAGLLLLAGYMAEEGRRRKNRLAAFPEGPSYDKVHPYLAEGEEGDEGVAPGEGPVLLRAGMVFGLALCYDLDFPELFRAYALGGAEGFLVGAAWPGAYRELMTVLARARAAENQAYLLLASREDTGSPSLAVGPDGRLLGVREEEGLLLFSPDLEFQRAYRAKYPLLRHRREEAYRVR</sequence>
<dbReference type="InterPro" id="IPR003010">
    <property type="entry name" value="C-N_Hydrolase"/>
</dbReference>
<keyword evidence="3" id="KW-1185">Reference proteome</keyword>
<protein>
    <submittedName>
        <fullName evidence="2">Putative amidohydrolase</fullName>
    </submittedName>
</protein>
<dbReference type="EMBL" id="CP003249">
    <property type="protein sequence ID" value="AFV75972.1"/>
    <property type="molecule type" value="Genomic_DNA"/>
</dbReference>
<reference evidence="2 3" key="1">
    <citation type="journal article" date="2013" name="Genome Announc.">
        <title>Whole Genome Sequencing of Thermus oshimai JL-2 and Thermus thermophilus JL-18, Incomplete Denitrifiers from the United States Great Basin.</title>
        <authorList>
            <person name="Murugapiran S.K."/>
            <person name="Huntemann M."/>
            <person name="Wei C.L."/>
            <person name="Han J."/>
            <person name="Detter J.C."/>
            <person name="Han C.S."/>
            <person name="Erkkila T.H."/>
            <person name="Teshima H."/>
            <person name="Chen A."/>
            <person name="Kyrpides N."/>
            <person name="Mavrommatis K."/>
            <person name="Markowitz V."/>
            <person name="Szeto E."/>
            <person name="Ivanova N."/>
            <person name="Pagani I."/>
            <person name="Lam J."/>
            <person name="McDonald A.I."/>
            <person name="Dodsworth J.A."/>
            <person name="Pati A."/>
            <person name="Goodwin L."/>
            <person name="Peters L."/>
            <person name="Pitluck S."/>
            <person name="Woyke T."/>
            <person name="Hedlund B.P."/>
        </authorList>
    </citation>
    <scope>NUCLEOTIDE SEQUENCE</scope>
    <source>
        <strain evidence="2 3">JL-2</strain>
    </source>
</reference>
<dbReference type="InterPro" id="IPR036526">
    <property type="entry name" value="C-N_Hydrolase_sf"/>
</dbReference>
<dbReference type="PROSITE" id="PS50263">
    <property type="entry name" value="CN_HYDROLASE"/>
    <property type="match status" value="1"/>
</dbReference>
<feature type="domain" description="CN hydrolase" evidence="1">
    <location>
        <begin position="1"/>
        <end position="226"/>
    </location>
</feature>
<dbReference type="CDD" id="cd07197">
    <property type="entry name" value="nitrilase"/>
    <property type="match status" value="1"/>
</dbReference>
<keyword evidence="2" id="KW-0378">Hydrolase</keyword>